<dbReference type="PANTHER" id="PTHR38465">
    <property type="entry name" value="HTH-TYPE TRANSCRIPTIONAL REGULATOR MJ1563-RELATED"/>
    <property type="match status" value="1"/>
</dbReference>
<dbReference type="InterPro" id="IPR036390">
    <property type="entry name" value="WH_DNA-bd_sf"/>
</dbReference>
<dbReference type="InterPro" id="IPR036388">
    <property type="entry name" value="WH-like_DNA-bd_sf"/>
</dbReference>
<evidence type="ECO:0000313" key="7">
    <source>
        <dbReference type="Proteomes" id="UP001501196"/>
    </source>
</evidence>
<feature type="compositionally biased region" description="Basic and acidic residues" evidence="4">
    <location>
        <begin position="165"/>
        <end position="180"/>
    </location>
</feature>
<evidence type="ECO:0000256" key="1">
    <source>
        <dbReference type="ARBA" id="ARBA00023015"/>
    </source>
</evidence>
<dbReference type="SUPFAM" id="SSF46785">
    <property type="entry name" value="Winged helix' DNA-binding domain"/>
    <property type="match status" value="1"/>
</dbReference>
<keyword evidence="1" id="KW-0805">Transcription regulation</keyword>
<proteinExistence type="predicted"/>
<dbReference type="PANTHER" id="PTHR38465:SF2">
    <property type="entry name" value="HTH-TYPE TRANSCRIPTIONAL REGULATOR MMPR5"/>
    <property type="match status" value="1"/>
</dbReference>
<evidence type="ECO:0000256" key="2">
    <source>
        <dbReference type="ARBA" id="ARBA00023125"/>
    </source>
</evidence>
<evidence type="ECO:0000256" key="4">
    <source>
        <dbReference type="SAM" id="MobiDB-lite"/>
    </source>
</evidence>
<feature type="domain" description="HTH marR-type" evidence="5">
    <location>
        <begin position="37"/>
        <end position="77"/>
    </location>
</feature>
<evidence type="ECO:0000259" key="5">
    <source>
        <dbReference type="Pfam" id="PF12802"/>
    </source>
</evidence>
<name>A0ABP5FZW0_9MICO</name>
<dbReference type="Proteomes" id="UP001501196">
    <property type="component" value="Unassembled WGS sequence"/>
</dbReference>
<dbReference type="InterPro" id="IPR000835">
    <property type="entry name" value="HTH_MarR-typ"/>
</dbReference>
<keyword evidence="2" id="KW-0238">DNA-binding</keyword>
<organism evidence="6 7">
    <name type="scientific">Agromyces tropicus</name>
    <dbReference type="NCBI Taxonomy" id="555371"/>
    <lineage>
        <taxon>Bacteria</taxon>
        <taxon>Bacillati</taxon>
        <taxon>Actinomycetota</taxon>
        <taxon>Actinomycetes</taxon>
        <taxon>Micrococcales</taxon>
        <taxon>Microbacteriaceae</taxon>
        <taxon>Agromyces</taxon>
    </lineage>
</organism>
<dbReference type="InterPro" id="IPR052362">
    <property type="entry name" value="HTH-GbsR_regulator"/>
</dbReference>
<dbReference type="Gene3D" id="1.10.10.10">
    <property type="entry name" value="Winged helix-like DNA-binding domain superfamily/Winged helix DNA-binding domain"/>
    <property type="match status" value="1"/>
</dbReference>
<gene>
    <name evidence="6" type="ORF">GCM10009819_19190</name>
</gene>
<evidence type="ECO:0000313" key="6">
    <source>
        <dbReference type="EMBL" id="GAA2034979.1"/>
    </source>
</evidence>
<accession>A0ABP5FZW0</accession>
<dbReference type="RefSeq" id="WP_344372397.1">
    <property type="nucleotide sequence ID" value="NZ_BAAAPW010000002.1"/>
</dbReference>
<dbReference type="Pfam" id="PF12802">
    <property type="entry name" value="MarR_2"/>
    <property type="match status" value="1"/>
</dbReference>
<reference evidence="7" key="1">
    <citation type="journal article" date="2019" name="Int. J. Syst. Evol. Microbiol.">
        <title>The Global Catalogue of Microorganisms (GCM) 10K type strain sequencing project: providing services to taxonomists for standard genome sequencing and annotation.</title>
        <authorList>
            <consortium name="The Broad Institute Genomics Platform"/>
            <consortium name="The Broad Institute Genome Sequencing Center for Infectious Disease"/>
            <person name="Wu L."/>
            <person name="Ma J."/>
        </authorList>
    </citation>
    <scope>NUCLEOTIDE SEQUENCE [LARGE SCALE GENOMIC DNA]</scope>
    <source>
        <strain evidence="7">JCM 15672</strain>
    </source>
</reference>
<keyword evidence="7" id="KW-1185">Reference proteome</keyword>
<comment type="caution">
    <text evidence="6">The sequence shown here is derived from an EMBL/GenBank/DDBJ whole genome shotgun (WGS) entry which is preliminary data.</text>
</comment>
<keyword evidence="3" id="KW-0804">Transcription</keyword>
<evidence type="ECO:0000256" key="3">
    <source>
        <dbReference type="ARBA" id="ARBA00023163"/>
    </source>
</evidence>
<sequence>MDHEEARAYAEDVGVVLAQMGTTPAFGTLLGWLLICDPPRQTSTELSEATGLSKASVSTGMRVLQQSGLVRRVPTAGRGHAYEIEADAFALAVDPTAKMRAFLDVVQRGLDLVGDERAPRARRLARTRDFYVFMMARLPELMDEFRAAQDARDARDALDAQGARQPEDPREARPALEGRT</sequence>
<feature type="region of interest" description="Disordered" evidence="4">
    <location>
        <begin position="152"/>
        <end position="180"/>
    </location>
</feature>
<dbReference type="Gene3D" id="1.10.287.160">
    <property type="entry name" value="HR1 repeat"/>
    <property type="match status" value="1"/>
</dbReference>
<dbReference type="EMBL" id="BAAAPW010000002">
    <property type="protein sequence ID" value="GAA2034979.1"/>
    <property type="molecule type" value="Genomic_DNA"/>
</dbReference>
<protein>
    <recommendedName>
        <fullName evidence="5">HTH marR-type domain-containing protein</fullName>
    </recommendedName>
</protein>